<protein>
    <recommendedName>
        <fullName evidence="3">AAA-ATPase-like domain-containing protein</fullName>
    </recommendedName>
</protein>
<sequence length="377" mass="42400">MPMTMNAFVSCHWATTRGFLQGKQQTRGYGRGGVEIECGGVCYCCIVFRQRVLGRVILRYPFYYFSYFTFQPCIRVGSKYSEDSCGIPSSIKISQGIFKTDCNESTLPSGFLPAYQDILSSPGVVWVDRTSCLLGLHKRRNFDPGFDLVHRPAGFGKNSFLAMAEFFHEVKHRNSPASRSAFSSAWIGNFCAANAHAINLHADLVLTFELAATRVTDFETSPELQIPPENISSYIYEDGIYSLAGVLDLVRRTNRWRVLERFLVGPLSGYLHDLRSGLIMGPGDEPDPRISMYHSHPNLWESIASDLTDYEMMEGAFGFTAEEVHELAREVKVQGVESGLEARSFGSGLETVYLMKDVLEEIGRQRRERETVDTEVL</sequence>
<dbReference type="OrthoDB" id="5380555at2759"/>
<organism evidence="1 2">
    <name type="scientific">Armillaria ostoyae</name>
    <name type="common">Armillaria root rot fungus</name>
    <dbReference type="NCBI Taxonomy" id="47428"/>
    <lineage>
        <taxon>Eukaryota</taxon>
        <taxon>Fungi</taxon>
        <taxon>Dikarya</taxon>
        <taxon>Basidiomycota</taxon>
        <taxon>Agaricomycotina</taxon>
        <taxon>Agaricomycetes</taxon>
        <taxon>Agaricomycetidae</taxon>
        <taxon>Agaricales</taxon>
        <taxon>Marasmiineae</taxon>
        <taxon>Physalacriaceae</taxon>
        <taxon>Armillaria</taxon>
    </lineage>
</organism>
<evidence type="ECO:0008006" key="3">
    <source>
        <dbReference type="Google" id="ProtNLM"/>
    </source>
</evidence>
<evidence type="ECO:0000313" key="2">
    <source>
        <dbReference type="Proteomes" id="UP000219338"/>
    </source>
</evidence>
<proteinExistence type="predicted"/>
<gene>
    <name evidence="1" type="ORF">ARMOST_18032</name>
</gene>
<dbReference type="EMBL" id="FUEG01000024">
    <property type="protein sequence ID" value="SJL14569.1"/>
    <property type="molecule type" value="Genomic_DNA"/>
</dbReference>
<reference evidence="2" key="1">
    <citation type="journal article" date="2017" name="Nat. Ecol. Evol.">
        <title>Genome expansion and lineage-specific genetic innovations in the forest pathogenic fungi Armillaria.</title>
        <authorList>
            <person name="Sipos G."/>
            <person name="Prasanna A.N."/>
            <person name="Walter M.C."/>
            <person name="O'Connor E."/>
            <person name="Balint B."/>
            <person name="Krizsan K."/>
            <person name="Kiss B."/>
            <person name="Hess J."/>
            <person name="Varga T."/>
            <person name="Slot J."/>
            <person name="Riley R."/>
            <person name="Boka B."/>
            <person name="Rigling D."/>
            <person name="Barry K."/>
            <person name="Lee J."/>
            <person name="Mihaltcheva S."/>
            <person name="LaButti K."/>
            <person name="Lipzen A."/>
            <person name="Waldron R."/>
            <person name="Moloney N.M."/>
            <person name="Sperisen C."/>
            <person name="Kredics L."/>
            <person name="Vagvoelgyi C."/>
            <person name="Patrignani A."/>
            <person name="Fitzpatrick D."/>
            <person name="Nagy I."/>
            <person name="Doyle S."/>
            <person name="Anderson J.B."/>
            <person name="Grigoriev I.V."/>
            <person name="Gueldener U."/>
            <person name="Muensterkoetter M."/>
            <person name="Nagy L.G."/>
        </authorList>
    </citation>
    <scope>NUCLEOTIDE SEQUENCE [LARGE SCALE GENOMIC DNA]</scope>
    <source>
        <strain evidence="2">C18/9</strain>
    </source>
</reference>
<dbReference type="AlphaFoldDB" id="A0A284S0M3"/>
<evidence type="ECO:0000313" key="1">
    <source>
        <dbReference type="EMBL" id="SJL14569.1"/>
    </source>
</evidence>
<accession>A0A284S0M3</accession>
<keyword evidence="2" id="KW-1185">Reference proteome</keyword>
<dbReference type="Proteomes" id="UP000219338">
    <property type="component" value="Unassembled WGS sequence"/>
</dbReference>
<name>A0A284S0M3_ARMOS</name>